<keyword evidence="2" id="KW-1185">Reference proteome</keyword>
<proteinExistence type="predicted"/>
<name>A0ABR7RV65_AQUAC</name>
<evidence type="ECO:0008006" key="3">
    <source>
        <dbReference type="Google" id="ProtNLM"/>
    </source>
</evidence>
<evidence type="ECO:0000313" key="1">
    <source>
        <dbReference type="EMBL" id="MBC9249130.1"/>
    </source>
</evidence>
<comment type="caution">
    <text evidence="1">The sequence shown here is derived from an EMBL/GenBank/DDBJ whole genome shotgun (WGS) entry which is preliminary data.</text>
</comment>
<gene>
    <name evidence="1" type="ORF">A9179_02450</name>
</gene>
<sequence length="310" mass="35232">MKFTFITALDYLSIPQKIECKVGFDNSLSLTNDTERVSALIEAYHASCMGELEHNHLLSGRPVVYVERDVPGPHHVSDMLVDFLREVQSLLGELWLWKDNSINCQQAFALAKNMPSTSSNCLPVFNSSATGEDINTRITADEFVGVIKSRVVQIDSFKESNIPRQTSIRKSTGRLNVALYHLQNARNNRDLGFKIANYCSFFEALFSTDTAELSHQLSQRISFFLHDCPNKRLEMYRMTKKAYAVRSKTVHGDMLDSSISNLRDISLHCDDIARGCLMKIFKNQHLFDIFNSHSKEKVSNYLVEMVFGVS</sequence>
<dbReference type="EMBL" id="LZEU01000001">
    <property type="protein sequence ID" value="MBC9249130.1"/>
    <property type="molecule type" value="Genomic_DNA"/>
</dbReference>
<dbReference type="RefSeq" id="WP_187804285.1">
    <property type="nucleotide sequence ID" value="NZ_LZEU01000001.1"/>
</dbReference>
<dbReference type="Proteomes" id="UP000744555">
    <property type="component" value="Unassembled WGS sequence"/>
</dbReference>
<protein>
    <recommendedName>
        <fullName evidence="3">Apea-like HEPN domain-containing protein</fullName>
    </recommendedName>
</protein>
<accession>A0ABR7RV65</accession>
<evidence type="ECO:0000313" key="2">
    <source>
        <dbReference type="Proteomes" id="UP000744555"/>
    </source>
</evidence>
<reference evidence="1 2" key="1">
    <citation type="submission" date="2016-06" db="EMBL/GenBank/DDBJ databases">
        <authorList>
            <person name="Ramos C."/>
            <person name="Pintado A."/>
            <person name="Crespo-Gomez J.I."/>
        </authorList>
    </citation>
    <scope>NUCLEOTIDE SEQUENCE [LARGE SCALE GENOMIC DNA]</scope>
    <source>
        <strain evidence="1 2">AVO110</strain>
    </source>
</reference>
<organism evidence="1 2">
    <name type="scientific">Aquipseudomonas alcaligenes</name>
    <name type="common">Pseudomonas alcaligenes</name>
    <dbReference type="NCBI Taxonomy" id="43263"/>
    <lineage>
        <taxon>Bacteria</taxon>
        <taxon>Pseudomonadati</taxon>
        <taxon>Pseudomonadota</taxon>
        <taxon>Gammaproteobacteria</taxon>
        <taxon>Pseudomonadales</taxon>
        <taxon>Pseudomonadaceae</taxon>
        <taxon>Aquipseudomonas</taxon>
    </lineage>
</organism>